<name>A0AAJ6AZ19_9HYPH</name>
<dbReference type="PANTHER" id="PTHR12526:SF635">
    <property type="entry name" value="GLYCOSYL TRANSFERASE GROUP 1"/>
    <property type="match status" value="1"/>
</dbReference>
<proteinExistence type="predicted"/>
<feature type="domain" description="Glycosyltransferase subfamily 4-like N-terminal" evidence="1">
    <location>
        <begin position="19"/>
        <end position="208"/>
    </location>
</feature>
<dbReference type="InterPro" id="IPR028098">
    <property type="entry name" value="Glyco_trans_4-like_N"/>
</dbReference>
<dbReference type="EMBL" id="CP119312">
    <property type="protein sequence ID" value="WEK03637.1"/>
    <property type="molecule type" value="Genomic_DNA"/>
</dbReference>
<dbReference type="AlphaFoldDB" id="A0AAJ6AZ19"/>
<gene>
    <name evidence="2" type="ORF">P0Y65_15775</name>
</gene>
<dbReference type="Pfam" id="PF13439">
    <property type="entry name" value="Glyco_transf_4"/>
    <property type="match status" value="1"/>
</dbReference>
<evidence type="ECO:0000313" key="2">
    <source>
        <dbReference type="EMBL" id="WEK03637.1"/>
    </source>
</evidence>
<dbReference type="Pfam" id="PF13692">
    <property type="entry name" value="Glyco_trans_1_4"/>
    <property type="match status" value="1"/>
</dbReference>
<dbReference type="CDD" id="cd03823">
    <property type="entry name" value="GT4_ExpE7-like"/>
    <property type="match status" value="1"/>
</dbReference>
<protein>
    <submittedName>
        <fullName evidence="2">Glycosyltransferase family 4 protein</fullName>
    </submittedName>
</protein>
<reference evidence="2" key="1">
    <citation type="submission" date="2023-03" db="EMBL/GenBank/DDBJ databases">
        <title>Andean soil-derived lignocellulolytic bacterial consortium as a source of novel taxa and putative plastic-active enzymes.</title>
        <authorList>
            <person name="Diaz-Garcia L."/>
            <person name="Chuvochina M."/>
            <person name="Feuerriegel G."/>
            <person name="Bunk B."/>
            <person name="Sproer C."/>
            <person name="Streit W.R."/>
            <person name="Rodriguez L.M."/>
            <person name="Overmann J."/>
            <person name="Jimenez D.J."/>
        </authorList>
    </citation>
    <scope>NUCLEOTIDE SEQUENCE</scope>
    <source>
        <strain evidence="2">MAG 4196</strain>
    </source>
</reference>
<dbReference type="SUPFAM" id="SSF53756">
    <property type="entry name" value="UDP-Glycosyltransferase/glycogen phosphorylase"/>
    <property type="match status" value="1"/>
</dbReference>
<organism evidence="2 3">
    <name type="scientific">Candidatus Devosia phytovorans</name>
    <dbReference type="NCBI Taxonomy" id="3121372"/>
    <lineage>
        <taxon>Bacteria</taxon>
        <taxon>Pseudomonadati</taxon>
        <taxon>Pseudomonadota</taxon>
        <taxon>Alphaproteobacteria</taxon>
        <taxon>Hyphomicrobiales</taxon>
        <taxon>Devosiaceae</taxon>
        <taxon>Devosia</taxon>
    </lineage>
</organism>
<dbReference type="GO" id="GO:0016757">
    <property type="term" value="F:glycosyltransferase activity"/>
    <property type="evidence" value="ECO:0007669"/>
    <property type="project" value="UniProtKB-ARBA"/>
</dbReference>
<dbReference type="Proteomes" id="UP001217476">
    <property type="component" value="Chromosome"/>
</dbReference>
<sequence length="413" mass="44316">MTGAMRVATISHGHPALSPGGAEIAALTLHTALAELDGVEALHLAAAPPTHPGIGGELFATGRLDGLTLLQREPGQLDHLLTQLTAFQPQVIHLHHILGIGADALFGLRQRFPDATILLTLHEFIAICHNRGQMMKTDGTACERSSASDCASCFPEITAARFLRRERALRAMLSLLDGFIAPSAFLAQRYVEWGVPASRIITIENAVPLPAPVQTRRDSRPGKRGRFAFFGQMTPFKGIDVLLEAVASLSDADWQGSTLDIHGAHLELQPADFQNKIAALIDRAGARVTLHGAYDSVTLPALMRRADWVVVPSIWWENSPLVIQEAFSQGLPVIASAIGGMAEKVAHGRNGLTFTAGDSAALAETLMRAADPSLWASMRAGVVPPTDAATIAHWHRRLYQSLLQGRMAPAQAV</sequence>
<dbReference type="PANTHER" id="PTHR12526">
    <property type="entry name" value="GLYCOSYLTRANSFERASE"/>
    <property type="match status" value="1"/>
</dbReference>
<dbReference type="Gene3D" id="3.40.50.2000">
    <property type="entry name" value="Glycogen Phosphorylase B"/>
    <property type="match status" value="2"/>
</dbReference>
<accession>A0AAJ6AZ19</accession>
<evidence type="ECO:0000313" key="3">
    <source>
        <dbReference type="Proteomes" id="UP001217476"/>
    </source>
</evidence>
<evidence type="ECO:0000259" key="1">
    <source>
        <dbReference type="Pfam" id="PF13439"/>
    </source>
</evidence>